<proteinExistence type="predicted"/>
<evidence type="ECO:0000313" key="1">
    <source>
        <dbReference type="EMBL" id="CAI4059191.1"/>
    </source>
</evidence>
<name>A0AA35JGZ8_SACUV</name>
<evidence type="ECO:0000313" key="2">
    <source>
        <dbReference type="Proteomes" id="UP001162090"/>
    </source>
</evidence>
<dbReference type="Proteomes" id="UP001162090">
    <property type="component" value="Chromosome 4"/>
</dbReference>
<protein>
    <submittedName>
        <fullName evidence="1">Uncharacterized protein</fullName>
    </submittedName>
</protein>
<accession>A0AA35JGZ8</accession>
<sequence>MRNGLYRLWCVAGAARGVARGSWTKANAALCEYVHTSNVVGRWSRDRQWEAARALSQRVVKEHAAK</sequence>
<dbReference type="EMBL" id="OX365915">
    <property type="protein sequence ID" value="CAI4059191.1"/>
    <property type="molecule type" value="Genomic_DNA"/>
</dbReference>
<dbReference type="Pfam" id="PF23485">
    <property type="entry name" value="YBR230W-A"/>
    <property type="match status" value="1"/>
</dbReference>
<dbReference type="InterPro" id="IPR057816">
    <property type="entry name" value="YBR230W-A"/>
</dbReference>
<organism evidence="1 2">
    <name type="scientific">Saccharomyces uvarum</name>
    <name type="common">Yeast</name>
    <name type="synonym">Saccharomyces bayanus var. uvarum</name>
    <dbReference type="NCBI Taxonomy" id="230603"/>
    <lineage>
        <taxon>Eukaryota</taxon>
        <taxon>Fungi</taxon>
        <taxon>Dikarya</taxon>
        <taxon>Ascomycota</taxon>
        <taxon>Saccharomycotina</taxon>
        <taxon>Saccharomycetes</taxon>
        <taxon>Saccharomycetales</taxon>
        <taxon>Saccharomycetaceae</taxon>
        <taxon>Saccharomyces</taxon>
    </lineage>
</organism>
<dbReference type="AlphaFoldDB" id="A0AA35JGZ8"/>
<reference evidence="1" key="1">
    <citation type="submission" date="2022-10" db="EMBL/GenBank/DDBJ databases">
        <authorList>
            <person name="Byrne P K."/>
        </authorList>
    </citation>
    <scope>NUCLEOTIDE SEQUENCE</scope>
    <source>
        <strain evidence="1">CBS7001</strain>
    </source>
</reference>
<gene>
    <name evidence="1" type="primary">SUVC04G4420</name>
    <name evidence="1" type="ORF">SUVC_04G4420</name>
</gene>